<dbReference type="RefSeq" id="WP_289455077.1">
    <property type="nucleotide sequence ID" value="NZ_JAUCGQ010000001.1"/>
</dbReference>
<keyword evidence="2" id="KW-1185">Reference proteome</keyword>
<evidence type="ECO:0008006" key="3">
    <source>
        <dbReference type="Google" id="ProtNLM"/>
    </source>
</evidence>
<proteinExistence type="predicted"/>
<comment type="caution">
    <text evidence="1">The sequence shown here is derived from an EMBL/GenBank/DDBJ whole genome shotgun (WGS) entry which is preliminary data.</text>
</comment>
<name>A0ABT7SGH0_9CELL</name>
<accession>A0ABT7SGH0</accession>
<gene>
    <name evidence="1" type="ORF">QRT04_10065</name>
</gene>
<protein>
    <recommendedName>
        <fullName evidence="3">STAS domain-containing protein</fullName>
    </recommendedName>
</protein>
<evidence type="ECO:0000313" key="2">
    <source>
        <dbReference type="Proteomes" id="UP001529338"/>
    </source>
</evidence>
<reference evidence="1 2" key="1">
    <citation type="submission" date="2023-06" db="EMBL/GenBank/DDBJ databases">
        <title>Cellulomonas sp. MW4 Whole genome sequence.</title>
        <authorList>
            <person name="Park S."/>
        </authorList>
    </citation>
    <scope>NUCLEOTIDE SEQUENCE [LARGE SCALE GENOMIC DNA]</scope>
    <source>
        <strain evidence="1 2">MW4</strain>
    </source>
</reference>
<dbReference type="EMBL" id="JAUCGQ010000001">
    <property type="protein sequence ID" value="MDM7855276.1"/>
    <property type="molecule type" value="Genomic_DNA"/>
</dbReference>
<sequence>MTVQAIDETTWLTANVRPAGRLGRDDVDRLRALLDALSASASMIVLDLAATSLRAAGAVGAAGAIDDAAAQLEARGGCLLCVNADDDTCARLSGCRHAVVVGQGAPRPVGAPA</sequence>
<organism evidence="1 2">
    <name type="scientific">Cellulomonas alba</name>
    <dbReference type="NCBI Taxonomy" id="3053467"/>
    <lineage>
        <taxon>Bacteria</taxon>
        <taxon>Bacillati</taxon>
        <taxon>Actinomycetota</taxon>
        <taxon>Actinomycetes</taxon>
        <taxon>Micrococcales</taxon>
        <taxon>Cellulomonadaceae</taxon>
        <taxon>Cellulomonas</taxon>
    </lineage>
</organism>
<dbReference type="Proteomes" id="UP001529338">
    <property type="component" value="Unassembled WGS sequence"/>
</dbReference>
<evidence type="ECO:0000313" key="1">
    <source>
        <dbReference type="EMBL" id="MDM7855276.1"/>
    </source>
</evidence>